<protein>
    <recommendedName>
        <fullName evidence="6">Ribosomal RNA-processing protein 42</fullName>
    </recommendedName>
</protein>
<keyword evidence="4" id="KW-0963">Cytoplasm</keyword>
<evidence type="ECO:0000256" key="2">
    <source>
        <dbReference type="ARBA" id="ARBA00004604"/>
    </source>
</evidence>
<dbReference type="Proteomes" id="UP000749559">
    <property type="component" value="Unassembled WGS sequence"/>
</dbReference>
<dbReference type="GO" id="GO:0071035">
    <property type="term" value="P:nuclear polyadenylation-dependent rRNA catabolic process"/>
    <property type="evidence" value="ECO:0007669"/>
    <property type="project" value="TreeGrafter"/>
</dbReference>
<evidence type="ECO:0000256" key="3">
    <source>
        <dbReference type="ARBA" id="ARBA00006678"/>
    </source>
</evidence>
<dbReference type="PANTHER" id="PTHR11097">
    <property type="entry name" value="EXOSOME COMPLEX EXONUCLEASE RIBOSOMAL RNA PROCESSING PROTEIN"/>
    <property type="match status" value="1"/>
</dbReference>
<accession>A0A8J1Y833</accession>
<dbReference type="InterPro" id="IPR001247">
    <property type="entry name" value="ExoRNase_PH_dom1"/>
</dbReference>
<evidence type="ECO:0000256" key="6">
    <source>
        <dbReference type="ARBA" id="ARBA00042523"/>
    </source>
</evidence>
<evidence type="ECO:0000256" key="4">
    <source>
        <dbReference type="ARBA" id="ARBA00022490"/>
    </source>
</evidence>
<dbReference type="GO" id="GO:0000467">
    <property type="term" value="P:exonucleolytic trimming to generate mature 3'-end of 5.8S rRNA from tricistronic rRNA transcript (SSU-rRNA, 5.8S rRNA, LSU-rRNA)"/>
    <property type="evidence" value="ECO:0007669"/>
    <property type="project" value="TreeGrafter"/>
</dbReference>
<dbReference type="GO" id="GO:0005730">
    <property type="term" value="C:nucleolus"/>
    <property type="evidence" value="ECO:0007669"/>
    <property type="project" value="UniProtKB-SubCell"/>
</dbReference>
<dbReference type="GO" id="GO:0071028">
    <property type="term" value="P:nuclear mRNA surveillance"/>
    <property type="evidence" value="ECO:0007669"/>
    <property type="project" value="TreeGrafter"/>
</dbReference>
<dbReference type="GO" id="GO:0034476">
    <property type="term" value="P:U5 snRNA 3'-end processing"/>
    <property type="evidence" value="ECO:0007669"/>
    <property type="project" value="TreeGrafter"/>
</dbReference>
<dbReference type="Pfam" id="PF03725">
    <property type="entry name" value="RNase_PH_C"/>
    <property type="match status" value="1"/>
</dbReference>
<comment type="similarity">
    <text evidence="3">Belongs to the RNase PH family.</text>
</comment>
<dbReference type="Gene3D" id="3.30.230.70">
    <property type="entry name" value="GHMP Kinase, N-terminal domain"/>
    <property type="match status" value="1"/>
</dbReference>
<sequence length="292" mass="31635">MAEILMSEAERTFILHGIQDNVRSDGRGCEDYRPIELETEVVSNANGSARVRLANSDVLVGVKGELGKPSLDTPEHGRLEFFVDCSANATPDFEGRGGEDLALEISSMLARAYDCPSCLDTQALGIIKREQCWVLYVDILILECGGNLFDAVAIAVKAALGNTKLPVITVRKDENDETELEISDDPYDCERIKILNAPCIVTLSKVGNQHIVDASLQEESCCLSRLMVAVTENGTITASKTSGSGSLNPESIIDMLESGKRAGTLLNKTLHAKLLEEEVKVGTKKKTMGFLT</sequence>
<dbReference type="InterPro" id="IPR036345">
    <property type="entry name" value="ExoRNase_PH_dom2_sf"/>
</dbReference>
<dbReference type="PANTHER" id="PTHR11097:SF8">
    <property type="entry name" value="EXOSOME COMPLEX COMPONENT RRP42"/>
    <property type="match status" value="1"/>
</dbReference>
<dbReference type="SUPFAM" id="SSF54211">
    <property type="entry name" value="Ribosomal protein S5 domain 2-like"/>
    <property type="match status" value="1"/>
</dbReference>
<dbReference type="GO" id="GO:0034475">
    <property type="term" value="P:U4 snRNA 3'-end processing"/>
    <property type="evidence" value="ECO:0007669"/>
    <property type="project" value="TreeGrafter"/>
</dbReference>
<dbReference type="SUPFAM" id="SSF55666">
    <property type="entry name" value="Ribonuclease PH domain 2-like"/>
    <property type="match status" value="1"/>
</dbReference>
<dbReference type="GO" id="GO:0000177">
    <property type="term" value="C:cytoplasmic exosome (RNase complex)"/>
    <property type="evidence" value="ECO:0007669"/>
    <property type="project" value="TreeGrafter"/>
</dbReference>
<evidence type="ECO:0000313" key="8">
    <source>
        <dbReference type="Proteomes" id="UP000749559"/>
    </source>
</evidence>
<dbReference type="InterPro" id="IPR020568">
    <property type="entry name" value="Ribosomal_Su5_D2-typ_SF"/>
</dbReference>
<keyword evidence="5" id="KW-0271">Exosome</keyword>
<dbReference type="InterPro" id="IPR027408">
    <property type="entry name" value="PNPase/RNase_PH_dom_sf"/>
</dbReference>
<dbReference type="InterPro" id="IPR050590">
    <property type="entry name" value="Exosome_comp_Rrp42_subfam"/>
</dbReference>
<comment type="caution">
    <text evidence="7">The sequence shown here is derived from an EMBL/GenBank/DDBJ whole genome shotgun (WGS) entry which is preliminary data.</text>
</comment>
<dbReference type="InterPro" id="IPR015847">
    <property type="entry name" value="ExoRNase_PH_dom2"/>
</dbReference>
<evidence type="ECO:0000313" key="7">
    <source>
        <dbReference type="EMBL" id="CAH1779933.1"/>
    </source>
</evidence>
<reference evidence="7" key="1">
    <citation type="submission" date="2022-03" db="EMBL/GenBank/DDBJ databases">
        <authorList>
            <person name="Martin C."/>
        </authorList>
    </citation>
    <scope>NUCLEOTIDE SEQUENCE</scope>
</reference>
<comment type="subcellular location">
    <subcellularLocation>
        <location evidence="1">Cytoplasm</location>
    </subcellularLocation>
    <subcellularLocation>
        <location evidence="2">Nucleus</location>
        <location evidence="2">Nucleolus</location>
    </subcellularLocation>
</comment>
<evidence type="ECO:0000256" key="5">
    <source>
        <dbReference type="ARBA" id="ARBA00022835"/>
    </source>
</evidence>
<keyword evidence="8" id="KW-1185">Reference proteome</keyword>
<dbReference type="GO" id="GO:0000176">
    <property type="term" value="C:nuclear exosome (RNase complex)"/>
    <property type="evidence" value="ECO:0007669"/>
    <property type="project" value="TreeGrafter"/>
</dbReference>
<dbReference type="GO" id="GO:0035925">
    <property type="term" value="F:mRNA 3'-UTR AU-rich region binding"/>
    <property type="evidence" value="ECO:0007669"/>
    <property type="project" value="TreeGrafter"/>
</dbReference>
<dbReference type="GO" id="GO:0034473">
    <property type="term" value="P:U1 snRNA 3'-end processing"/>
    <property type="evidence" value="ECO:0007669"/>
    <property type="project" value="TreeGrafter"/>
</dbReference>
<gene>
    <name evidence="7" type="ORF">OFUS_LOCUS6689</name>
</gene>
<dbReference type="GO" id="GO:0016075">
    <property type="term" value="P:rRNA catabolic process"/>
    <property type="evidence" value="ECO:0007669"/>
    <property type="project" value="TreeGrafter"/>
</dbReference>
<dbReference type="GO" id="GO:0071038">
    <property type="term" value="P:TRAMP-dependent tRNA surveillance pathway"/>
    <property type="evidence" value="ECO:0007669"/>
    <property type="project" value="TreeGrafter"/>
</dbReference>
<dbReference type="Pfam" id="PF01138">
    <property type="entry name" value="RNase_PH"/>
    <property type="match status" value="1"/>
</dbReference>
<dbReference type="CDD" id="cd11367">
    <property type="entry name" value="RNase_PH_RRP42"/>
    <property type="match status" value="1"/>
</dbReference>
<evidence type="ECO:0000256" key="1">
    <source>
        <dbReference type="ARBA" id="ARBA00004496"/>
    </source>
</evidence>
<dbReference type="OrthoDB" id="272245at2759"/>
<name>A0A8J1Y833_OWEFU</name>
<dbReference type="AlphaFoldDB" id="A0A8J1Y833"/>
<organism evidence="7 8">
    <name type="scientific">Owenia fusiformis</name>
    <name type="common">Polychaete worm</name>
    <dbReference type="NCBI Taxonomy" id="6347"/>
    <lineage>
        <taxon>Eukaryota</taxon>
        <taxon>Metazoa</taxon>
        <taxon>Spiralia</taxon>
        <taxon>Lophotrochozoa</taxon>
        <taxon>Annelida</taxon>
        <taxon>Polychaeta</taxon>
        <taxon>Sedentaria</taxon>
        <taxon>Canalipalpata</taxon>
        <taxon>Sabellida</taxon>
        <taxon>Oweniida</taxon>
        <taxon>Oweniidae</taxon>
        <taxon>Owenia</taxon>
    </lineage>
</organism>
<dbReference type="EMBL" id="CAIIXF020000003">
    <property type="protein sequence ID" value="CAH1779933.1"/>
    <property type="molecule type" value="Genomic_DNA"/>
</dbReference>
<proteinExistence type="inferred from homology"/>